<feature type="domain" description="Cupin type-2" evidence="2">
    <location>
        <begin position="19"/>
        <end position="80"/>
    </location>
</feature>
<accession>A0AB36RAI4</accession>
<evidence type="ECO:0000313" key="4">
    <source>
        <dbReference type="Proteomes" id="UP000216215"/>
    </source>
</evidence>
<sequence>MHVSARNGATQLCIFEQWVEPAVGAPTHWHPVEEVLTVIAGKAEMWIDEDRVVLTTGQSLVVSAHRKHGFRNVGSEMLHIQAVLASPIFEATFNGSTETVRRWLPTAL</sequence>
<organism evidence="3 4">
    <name type="scientific">Mesorhizobium mediterraneum</name>
    <dbReference type="NCBI Taxonomy" id="43617"/>
    <lineage>
        <taxon>Bacteria</taxon>
        <taxon>Pseudomonadati</taxon>
        <taxon>Pseudomonadota</taxon>
        <taxon>Alphaproteobacteria</taxon>
        <taxon>Hyphomicrobiales</taxon>
        <taxon>Phyllobacteriaceae</taxon>
        <taxon>Mesorhizobium</taxon>
    </lineage>
</organism>
<dbReference type="PANTHER" id="PTHR35848:SF6">
    <property type="entry name" value="CUPIN TYPE-2 DOMAIN-CONTAINING PROTEIN"/>
    <property type="match status" value="1"/>
</dbReference>
<dbReference type="EMBL" id="NPKI01000017">
    <property type="protein sequence ID" value="PAQ01627.1"/>
    <property type="molecule type" value="Genomic_DNA"/>
</dbReference>
<reference evidence="4" key="1">
    <citation type="submission" date="2017-08" db="EMBL/GenBank/DDBJ databases">
        <title>Mesorhizobium wenxinae sp. nov., a novel rhizobial species isolated from root nodules of chickpea (Cicer arietinum L.).</title>
        <authorList>
            <person name="Zhang J."/>
        </authorList>
    </citation>
    <scope>NUCLEOTIDE SEQUENCE [LARGE SCALE GENOMIC DNA]</scope>
    <source>
        <strain evidence="4">USDA 3392</strain>
    </source>
</reference>
<evidence type="ECO:0000256" key="1">
    <source>
        <dbReference type="ARBA" id="ARBA00022723"/>
    </source>
</evidence>
<dbReference type="AlphaFoldDB" id="A0AB36RAI4"/>
<name>A0AB36RAI4_9HYPH</name>
<dbReference type="InterPro" id="IPR011051">
    <property type="entry name" value="RmlC_Cupin_sf"/>
</dbReference>
<proteinExistence type="predicted"/>
<evidence type="ECO:0000313" key="3">
    <source>
        <dbReference type="EMBL" id="PAQ01627.1"/>
    </source>
</evidence>
<protein>
    <submittedName>
        <fullName evidence="3">Cupin</fullName>
    </submittedName>
</protein>
<dbReference type="SUPFAM" id="SSF51182">
    <property type="entry name" value="RmlC-like cupins"/>
    <property type="match status" value="1"/>
</dbReference>
<dbReference type="InterPro" id="IPR013096">
    <property type="entry name" value="Cupin_2"/>
</dbReference>
<dbReference type="InterPro" id="IPR051610">
    <property type="entry name" value="GPI/OXD"/>
</dbReference>
<dbReference type="Gene3D" id="2.60.120.10">
    <property type="entry name" value="Jelly Rolls"/>
    <property type="match status" value="1"/>
</dbReference>
<gene>
    <name evidence="3" type="ORF">CIT25_14895</name>
</gene>
<keyword evidence="1" id="KW-0479">Metal-binding</keyword>
<dbReference type="Proteomes" id="UP000216215">
    <property type="component" value="Unassembled WGS sequence"/>
</dbReference>
<comment type="caution">
    <text evidence="3">The sequence shown here is derived from an EMBL/GenBank/DDBJ whole genome shotgun (WGS) entry which is preliminary data.</text>
</comment>
<keyword evidence="4" id="KW-1185">Reference proteome</keyword>
<dbReference type="CDD" id="cd02209">
    <property type="entry name" value="cupin_XRE_C"/>
    <property type="match status" value="1"/>
</dbReference>
<dbReference type="GO" id="GO:0046872">
    <property type="term" value="F:metal ion binding"/>
    <property type="evidence" value="ECO:0007669"/>
    <property type="project" value="UniProtKB-KW"/>
</dbReference>
<dbReference type="InterPro" id="IPR014710">
    <property type="entry name" value="RmlC-like_jellyroll"/>
</dbReference>
<dbReference type="PANTHER" id="PTHR35848">
    <property type="entry name" value="OXALATE-BINDING PROTEIN"/>
    <property type="match status" value="1"/>
</dbReference>
<evidence type="ECO:0000259" key="2">
    <source>
        <dbReference type="Pfam" id="PF07883"/>
    </source>
</evidence>
<dbReference type="Pfam" id="PF07883">
    <property type="entry name" value="Cupin_2"/>
    <property type="match status" value="1"/>
</dbReference>